<dbReference type="Pfam" id="PF01083">
    <property type="entry name" value="Cutinase"/>
    <property type="match status" value="1"/>
</dbReference>
<dbReference type="Gene3D" id="3.40.50.1820">
    <property type="entry name" value="alpha/beta hydrolase"/>
    <property type="match status" value="1"/>
</dbReference>
<evidence type="ECO:0000256" key="3">
    <source>
        <dbReference type="SAM" id="SignalP"/>
    </source>
</evidence>
<dbReference type="PANTHER" id="PTHR33630:SF10">
    <property type="entry name" value="ACETYLXYLAN ESTERASE"/>
    <property type="match status" value="1"/>
</dbReference>
<dbReference type="SUPFAM" id="SSF53474">
    <property type="entry name" value="alpha/beta-Hydrolases"/>
    <property type="match status" value="1"/>
</dbReference>
<dbReference type="OrthoDB" id="2586582at2759"/>
<dbReference type="InterPro" id="IPR029058">
    <property type="entry name" value="AB_hydrolase_fold"/>
</dbReference>
<comment type="caution">
    <text evidence="4">The sequence shown here is derived from an EMBL/GenBank/DDBJ whole genome shotgun (WGS) entry which is preliminary data.</text>
</comment>
<dbReference type="EMBL" id="QGMK01001705">
    <property type="protein sequence ID" value="TVY65550.1"/>
    <property type="molecule type" value="Genomic_DNA"/>
</dbReference>
<protein>
    <submittedName>
        <fullName evidence="4">Acetylxylan esterase</fullName>
    </submittedName>
</protein>
<dbReference type="Proteomes" id="UP000469558">
    <property type="component" value="Unassembled WGS sequence"/>
</dbReference>
<feature type="chain" id="PRO_5035880814" evidence="3">
    <location>
        <begin position="16"/>
        <end position="221"/>
    </location>
</feature>
<organism evidence="4 5">
    <name type="scientific">Lachnellula suecica</name>
    <dbReference type="NCBI Taxonomy" id="602035"/>
    <lineage>
        <taxon>Eukaryota</taxon>
        <taxon>Fungi</taxon>
        <taxon>Dikarya</taxon>
        <taxon>Ascomycota</taxon>
        <taxon>Pezizomycotina</taxon>
        <taxon>Leotiomycetes</taxon>
        <taxon>Helotiales</taxon>
        <taxon>Lachnaceae</taxon>
        <taxon>Lachnellula</taxon>
    </lineage>
</organism>
<accession>A0A8T9BVK5</accession>
<dbReference type="InterPro" id="IPR000675">
    <property type="entry name" value="Cutinase/axe"/>
</dbReference>
<dbReference type="GO" id="GO:0052689">
    <property type="term" value="F:carboxylic ester hydrolase activity"/>
    <property type="evidence" value="ECO:0007669"/>
    <property type="project" value="UniProtKB-ARBA"/>
</dbReference>
<gene>
    <name evidence="4" type="primary">axe-2_0</name>
    <name evidence="4" type="ORF">LSUE1_G007657</name>
</gene>
<evidence type="ECO:0000256" key="2">
    <source>
        <dbReference type="ARBA" id="ARBA00023157"/>
    </source>
</evidence>
<proteinExistence type="predicted"/>
<dbReference type="PANTHER" id="PTHR33630">
    <property type="entry name" value="CUTINASE RV1984C-RELATED-RELATED"/>
    <property type="match status" value="1"/>
</dbReference>
<keyword evidence="5" id="KW-1185">Reference proteome</keyword>
<keyword evidence="1" id="KW-0378">Hydrolase</keyword>
<reference evidence="4 5" key="1">
    <citation type="submission" date="2018-05" db="EMBL/GenBank/DDBJ databases">
        <title>Genome sequencing and assembly of the regulated plant pathogen Lachnellula willkommii and related sister species for the development of diagnostic species identification markers.</title>
        <authorList>
            <person name="Giroux E."/>
            <person name="Bilodeau G."/>
        </authorList>
    </citation>
    <scope>NUCLEOTIDE SEQUENCE [LARGE SCALE GENOMIC DNA]</scope>
    <source>
        <strain evidence="4 5">CBS 268.59</strain>
    </source>
</reference>
<sequence length="221" mass="22983">MRFSPAIILPALALAAPAPEQLEKRVSCAPIHIFGARETTAPAGYGTTQSIVNTLIGQHSGATSEAIKYPACGGQASCGSVSYQSSQQQGTSDIESQVNSYAASCPSSKIVLLGYSQGGQITDQAYCGGGFSAAAYKAIKAVIFMGTPTYVHGLSYDVGTCQAQGFAARPVGYKCGHDSSIIKSYCDAADPYCCNGNDANTHQQYASKYGSQIVSFVNSKL</sequence>
<dbReference type="SMART" id="SM01110">
    <property type="entry name" value="Cutinase"/>
    <property type="match status" value="1"/>
</dbReference>
<keyword evidence="2" id="KW-1015">Disulfide bond</keyword>
<feature type="signal peptide" evidence="3">
    <location>
        <begin position="1"/>
        <end position="15"/>
    </location>
</feature>
<keyword evidence="3" id="KW-0732">Signal</keyword>
<dbReference type="AlphaFoldDB" id="A0A8T9BVK5"/>
<evidence type="ECO:0000256" key="1">
    <source>
        <dbReference type="ARBA" id="ARBA00022801"/>
    </source>
</evidence>
<name>A0A8T9BVK5_9HELO</name>
<evidence type="ECO:0000313" key="4">
    <source>
        <dbReference type="EMBL" id="TVY65550.1"/>
    </source>
</evidence>
<evidence type="ECO:0000313" key="5">
    <source>
        <dbReference type="Proteomes" id="UP000469558"/>
    </source>
</evidence>